<dbReference type="EMBL" id="GL349573">
    <property type="protein sequence ID" value="EFI47653.1"/>
    <property type="molecule type" value="Genomic_DNA"/>
</dbReference>
<feature type="compositionally biased region" description="Low complexity" evidence="1">
    <location>
        <begin position="160"/>
        <end position="170"/>
    </location>
</feature>
<name>D7NFK8_9BACT</name>
<evidence type="ECO:0000256" key="1">
    <source>
        <dbReference type="SAM" id="MobiDB-lite"/>
    </source>
</evidence>
<evidence type="ECO:0000313" key="2">
    <source>
        <dbReference type="EMBL" id="EFI47653.1"/>
    </source>
</evidence>
<feature type="compositionally biased region" description="Basic and acidic residues" evidence="1">
    <location>
        <begin position="122"/>
        <end position="133"/>
    </location>
</feature>
<dbReference type="HOGENOM" id="CLU_112890_0_0_10"/>
<accession>D7NFK8</accession>
<keyword evidence="3" id="KW-1185">Reference proteome</keyword>
<evidence type="ECO:0000313" key="3">
    <source>
        <dbReference type="Proteomes" id="UP000003805"/>
    </source>
</evidence>
<protein>
    <submittedName>
        <fullName evidence="2">Collagen-binding surface protein</fullName>
    </submittedName>
</protein>
<feature type="compositionally biased region" description="Basic and acidic residues" evidence="1">
    <location>
        <begin position="94"/>
        <end position="106"/>
    </location>
</feature>
<feature type="compositionally biased region" description="Basic and acidic residues" evidence="1">
    <location>
        <begin position="139"/>
        <end position="150"/>
    </location>
</feature>
<dbReference type="AlphaFoldDB" id="D7NFK8"/>
<gene>
    <name evidence="2" type="ORF">HMPREF0665_02349</name>
</gene>
<feature type="compositionally biased region" description="Basic residues" evidence="1">
    <location>
        <begin position="200"/>
        <end position="212"/>
    </location>
</feature>
<feature type="region of interest" description="Disordered" evidence="1">
    <location>
        <begin position="73"/>
        <end position="212"/>
    </location>
</feature>
<organism evidence="2 3">
    <name type="scientific">Segatella oris C735</name>
    <dbReference type="NCBI Taxonomy" id="563008"/>
    <lineage>
        <taxon>Bacteria</taxon>
        <taxon>Pseudomonadati</taxon>
        <taxon>Bacteroidota</taxon>
        <taxon>Bacteroidia</taxon>
        <taxon>Bacteroidales</taxon>
        <taxon>Prevotellaceae</taxon>
        <taxon>Segatella</taxon>
    </lineage>
</organism>
<reference evidence="2 3" key="1">
    <citation type="submission" date="2010-02" db="EMBL/GenBank/DDBJ databases">
        <title>The Genome Sequence of Prevotella oris strain C735.</title>
        <authorList>
            <consortium name="The Broad Institute Genome Sequencing Platform"/>
            <person name="Ward D."/>
            <person name="Feldgarden M."/>
            <person name="Earl A."/>
            <person name="Young S.K."/>
            <person name="Zeng Q."/>
            <person name="Koehrsen M."/>
            <person name="Alvarado L."/>
            <person name="Berlin A."/>
            <person name="Bochicchio J."/>
            <person name="Borenstein D."/>
            <person name="Chapman S.B."/>
            <person name="Chen Z."/>
            <person name="Engels R."/>
            <person name="Freedman E."/>
            <person name="Gellesch M."/>
            <person name="Goldberg J."/>
            <person name="Griggs A."/>
            <person name="Gujja S."/>
            <person name="Heilman E."/>
            <person name="Heiman D."/>
            <person name="Hepburn T."/>
            <person name="Howarth C."/>
            <person name="Jen D."/>
            <person name="Larson L."/>
            <person name="Mehta T."/>
            <person name="Park D."/>
            <person name="Pearson M."/>
            <person name="Roberts A."/>
            <person name="Saif S."/>
            <person name="Shea T."/>
            <person name="Shenoy N."/>
            <person name="Sisk P."/>
            <person name="Stolte C."/>
            <person name="Sykes S."/>
            <person name="Thomson T."/>
            <person name="Walk T."/>
            <person name="White J."/>
            <person name="Yandava C."/>
            <person name="Sibley C.D."/>
            <person name="Field T.R."/>
            <person name="Grinwis M."/>
            <person name="Eshaghurshan C.S."/>
            <person name="Surette M.G."/>
            <person name="Haas B."/>
            <person name="Nusbaum C."/>
            <person name="Birren B."/>
        </authorList>
    </citation>
    <scope>NUCLEOTIDE SEQUENCE [LARGE SCALE GENOMIC DNA]</scope>
    <source>
        <strain evidence="2 3">C735</strain>
    </source>
</reference>
<dbReference type="RefSeq" id="WP_004378610.1">
    <property type="nucleotide sequence ID" value="NZ_GL349573.1"/>
</dbReference>
<proteinExistence type="predicted"/>
<dbReference type="Proteomes" id="UP000003805">
    <property type="component" value="Unassembled WGS sequence"/>
</dbReference>
<sequence length="212" mass="23742">MYSVKEKLNHFRQLSSPSAAEADLALLREKSPGNSNLIRYGLAPSKNAEDILFDLLDVVTHDEIVRNRREFLAAQETEAETDNIPDGNENPNPDGEKNPDDEKKNETPVVEGEKQEDETPKDDDNPADEKPTDETPAPKAEEVEQPKEETPTETAEEAEQVTVPEEAPAPEAEEVEQPKEEATTEAAEEAEQPETEKKVPHQRRRVPKSRLD</sequence>